<protein>
    <submittedName>
        <fullName evidence="2">Uncharacterized protein</fullName>
    </submittedName>
</protein>
<sequence length="229" mass="25916">MGQGGEGWGARMTKLWLRFLLGRGGRNRRGMRSHPALLYVVPCRRRRSSSNHHRSPDRRPAQRRRLCRLPRHGVVCLGSKHALDDIPHHRFTALSSDVPPFKESAVCVTSKASRATSRFDPFEVCPGVGTVVTAVVACGVLVPYVGNDLWWYVVYQSFLVLTWSCVSWKSYGVTFYSMCFTFLDTWLAILLPTRLRFAWEACSLGSDLPVRLKAWATRSYCGLPVRLKA</sequence>
<keyword evidence="1" id="KW-0472">Membrane</keyword>
<accession>A0A843U5M6</accession>
<evidence type="ECO:0000256" key="1">
    <source>
        <dbReference type="SAM" id="Phobius"/>
    </source>
</evidence>
<keyword evidence="3" id="KW-1185">Reference proteome</keyword>
<dbReference type="Proteomes" id="UP000652761">
    <property type="component" value="Unassembled WGS sequence"/>
</dbReference>
<gene>
    <name evidence="2" type="ORF">Taro_011341</name>
</gene>
<dbReference type="EMBL" id="NMUH01000423">
    <property type="protein sequence ID" value="MQL78918.1"/>
    <property type="molecule type" value="Genomic_DNA"/>
</dbReference>
<reference evidence="2" key="1">
    <citation type="submission" date="2017-07" db="EMBL/GenBank/DDBJ databases">
        <title>Taro Niue Genome Assembly and Annotation.</title>
        <authorList>
            <person name="Atibalentja N."/>
            <person name="Keating K."/>
            <person name="Fields C.J."/>
        </authorList>
    </citation>
    <scope>NUCLEOTIDE SEQUENCE</scope>
    <source>
        <strain evidence="2">Niue_2</strain>
        <tissue evidence="2">Leaf</tissue>
    </source>
</reference>
<evidence type="ECO:0000313" key="3">
    <source>
        <dbReference type="Proteomes" id="UP000652761"/>
    </source>
</evidence>
<keyword evidence="1" id="KW-1133">Transmembrane helix</keyword>
<keyword evidence="1" id="KW-0812">Transmembrane</keyword>
<organism evidence="2 3">
    <name type="scientific">Colocasia esculenta</name>
    <name type="common">Wild taro</name>
    <name type="synonym">Arum esculentum</name>
    <dbReference type="NCBI Taxonomy" id="4460"/>
    <lineage>
        <taxon>Eukaryota</taxon>
        <taxon>Viridiplantae</taxon>
        <taxon>Streptophyta</taxon>
        <taxon>Embryophyta</taxon>
        <taxon>Tracheophyta</taxon>
        <taxon>Spermatophyta</taxon>
        <taxon>Magnoliopsida</taxon>
        <taxon>Liliopsida</taxon>
        <taxon>Araceae</taxon>
        <taxon>Aroideae</taxon>
        <taxon>Colocasieae</taxon>
        <taxon>Colocasia</taxon>
    </lineage>
</organism>
<dbReference type="AlphaFoldDB" id="A0A843U5M6"/>
<proteinExistence type="predicted"/>
<feature type="transmembrane region" description="Helical" evidence="1">
    <location>
        <begin position="173"/>
        <end position="191"/>
    </location>
</feature>
<name>A0A843U5M6_COLES</name>
<feature type="transmembrane region" description="Helical" evidence="1">
    <location>
        <begin position="124"/>
        <end position="143"/>
    </location>
</feature>
<comment type="caution">
    <text evidence="2">The sequence shown here is derived from an EMBL/GenBank/DDBJ whole genome shotgun (WGS) entry which is preliminary data.</text>
</comment>
<evidence type="ECO:0000313" key="2">
    <source>
        <dbReference type="EMBL" id="MQL78918.1"/>
    </source>
</evidence>